<organism evidence="4 5">
    <name type="scientific">Snuella lapsa</name>
    <dbReference type="NCBI Taxonomy" id="870481"/>
    <lineage>
        <taxon>Bacteria</taxon>
        <taxon>Pseudomonadati</taxon>
        <taxon>Bacteroidota</taxon>
        <taxon>Flavobacteriia</taxon>
        <taxon>Flavobacteriales</taxon>
        <taxon>Flavobacteriaceae</taxon>
        <taxon>Snuella</taxon>
    </lineage>
</organism>
<dbReference type="InterPro" id="IPR015914">
    <property type="entry name" value="PAPs_N"/>
</dbReference>
<dbReference type="Pfam" id="PF13385">
    <property type="entry name" value="Laminin_G_3"/>
    <property type="match status" value="1"/>
</dbReference>
<reference evidence="5" key="1">
    <citation type="journal article" date="2019" name="Int. J. Syst. Evol. Microbiol.">
        <title>The Global Catalogue of Microorganisms (GCM) 10K type strain sequencing project: providing services to taxonomists for standard genome sequencing and annotation.</title>
        <authorList>
            <consortium name="The Broad Institute Genomics Platform"/>
            <consortium name="The Broad Institute Genome Sequencing Center for Infectious Disease"/>
            <person name="Wu L."/>
            <person name="Ma J."/>
        </authorList>
    </citation>
    <scope>NUCLEOTIDE SEQUENCE [LARGE SCALE GENOMIC DNA]</scope>
    <source>
        <strain evidence="5">JCM 17111</strain>
    </source>
</reference>
<evidence type="ECO:0000313" key="4">
    <source>
        <dbReference type="EMBL" id="GAA3575791.1"/>
    </source>
</evidence>
<dbReference type="SMART" id="SM00089">
    <property type="entry name" value="PKD"/>
    <property type="match status" value="2"/>
</dbReference>
<feature type="domain" description="PKD" evidence="3">
    <location>
        <begin position="988"/>
        <end position="1073"/>
    </location>
</feature>
<dbReference type="NCBIfam" id="TIGR04183">
    <property type="entry name" value="Por_Secre_tail"/>
    <property type="match status" value="1"/>
</dbReference>
<dbReference type="InterPro" id="IPR000601">
    <property type="entry name" value="PKD_dom"/>
</dbReference>
<keyword evidence="5" id="KW-1185">Reference proteome</keyword>
<dbReference type="PANTHER" id="PTHR45867:SF3">
    <property type="entry name" value="ACID PHOSPHATASE TYPE 7"/>
    <property type="match status" value="1"/>
</dbReference>
<dbReference type="InterPro" id="IPR013783">
    <property type="entry name" value="Ig-like_fold"/>
</dbReference>
<dbReference type="SUPFAM" id="SSF56300">
    <property type="entry name" value="Metallo-dependent phosphatases"/>
    <property type="match status" value="1"/>
</dbReference>
<dbReference type="InterPro" id="IPR035986">
    <property type="entry name" value="PKD_dom_sf"/>
</dbReference>
<dbReference type="InterPro" id="IPR006558">
    <property type="entry name" value="LamG-like"/>
</dbReference>
<keyword evidence="1" id="KW-0732">Signal</keyword>
<dbReference type="Pfam" id="PF17957">
    <property type="entry name" value="Big_7"/>
    <property type="match status" value="2"/>
</dbReference>
<dbReference type="InterPro" id="IPR026444">
    <property type="entry name" value="Secre_tail"/>
</dbReference>
<evidence type="ECO:0000256" key="1">
    <source>
        <dbReference type="ARBA" id="ARBA00022729"/>
    </source>
</evidence>
<dbReference type="Pfam" id="PF00149">
    <property type="entry name" value="Metallophos"/>
    <property type="match status" value="1"/>
</dbReference>
<comment type="caution">
    <text evidence="4">The sequence shown here is derived from an EMBL/GenBank/DDBJ whole genome shotgun (WGS) entry which is preliminary data.</text>
</comment>
<dbReference type="Gene3D" id="2.60.120.260">
    <property type="entry name" value="Galactose-binding domain-like"/>
    <property type="match status" value="1"/>
</dbReference>
<dbReference type="Pfam" id="PF18911">
    <property type="entry name" value="PKD_4"/>
    <property type="match status" value="1"/>
</dbReference>
<dbReference type="EMBL" id="BAABCY010000070">
    <property type="protein sequence ID" value="GAA3575791.1"/>
    <property type="molecule type" value="Genomic_DNA"/>
</dbReference>
<keyword evidence="2" id="KW-1015">Disulfide bond</keyword>
<dbReference type="SUPFAM" id="SSF49899">
    <property type="entry name" value="Concanavalin A-like lectins/glucanases"/>
    <property type="match status" value="1"/>
</dbReference>
<dbReference type="CDD" id="cd00146">
    <property type="entry name" value="PKD"/>
    <property type="match status" value="1"/>
</dbReference>
<evidence type="ECO:0000256" key="2">
    <source>
        <dbReference type="ARBA" id="ARBA00023157"/>
    </source>
</evidence>
<dbReference type="SMART" id="SM00560">
    <property type="entry name" value="LamGL"/>
    <property type="match status" value="1"/>
</dbReference>
<dbReference type="PROSITE" id="PS50093">
    <property type="entry name" value="PKD"/>
    <property type="match status" value="1"/>
</dbReference>
<dbReference type="PANTHER" id="PTHR45867">
    <property type="entry name" value="PURPLE ACID PHOSPHATASE"/>
    <property type="match status" value="1"/>
</dbReference>
<evidence type="ECO:0000313" key="5">
    <source>
        <dbReference type="Proteomes" id="UP001500954"/>
    </source>
</evidence>
<dbReference type="SUPFAM" id="SSF49363">
    <property type="entry name" value="Purple acid phosphatase, N-terminal domain"/>
    <property type="match status" value="1"/>
</dbReference>
<dbReference type="Proteomes" id="UP001500954">
    <property type="component" value="Unassembled WGS sequence"/>
</dbReference>
<dbReference type="SUPFAM" id="SSF49299">
    <property type="entry name" value="PKD domain"/>
    <property type="match status" value="1"/>
</dbReference>
<accession>A0ABP6Y1K0</accession>
<dbReference type="InterPro" id="IPR008963">
    <property type="entry name" value="Purple_acid_Pase-like_N"/>
</dbReference>
<sequence>MKKNLFISIVISLLTLTLSFANTERYRLVITDDPATTITIAWDQISGGSPMVYYGTIDHGTAYQNYSNSFPVGSIVSNSYKGMNNHFAKLTGLLPDTVYYFVIHDNEGTSQRFWFRTAPNVNQPMSFIAGGDSRNNRVPRQNANKMVSKLKPTAVFFGGDMTNGDSASEWIEWMNDWQLTTATDGRMFPIVPTRGNHESSNASIYNLFNVPSTNVYYDITFGANLYTIYTLNSEIAAGGDQYTWLSGKLATDNSVWKSAQYHKPMRPHQSNKTEGNDEYTSWGQLFYDNGISLVYESDSHTVKTTYPVKPCSSGANCDEGFEVDSANGIVFVGEGCWGAPLRVSDDDKSWTRDSGSFNQFKWVTVSSDRIELKTIMVDNANTVGENSNNETPGVLPSGVQVWIPSNGDTVIITNSGNILPVVAITSHQDQEVLPNGTGITITADASDTDGSIVSVEFKVNGVSVGVDTSAPYSVTHNFGNGGSIVEAIATDNSGATSADTITLLIGTFSNTLNITASQDVEQQANNTVIDNSSDLELVYDSAYSAGDQIIGIEFSEVDIPAGATVTSAYVQFTAKTTLSDPASYLVSVESGANPSQLSTTSSNVSGRTYLTGSAWSPSGWTADNTTVAERTSDIASQIQANVDLGSWMSGNRVVIKIEATGVTLGAGTAMRRAYSIDGGNAPVLHIEYSFGGSSNISPSVSITSHADQENVLDGSNVMLTADAFDSDGTIGSVEFKVNGISIGIDTTSPYSTIHNFVNGEATVEAIATDNEGATSSDIITLFIGNISSTLQAHYLLDGDFTDSSVYNRTITNSGVTFTTDAAKGQVANFDGASYLSISQYEGELATNARSITAWIKTTASGNSIVSWGVASSSTKWTFRLESTGELRLEVGGGYTVGSTNVADGQWHHVACTFEDDGSPNVSDVKLYVDGQLETVSPNAVTINTTNGGDVKIGADHLNRYFTGQLSDVRIYSEALTAQDISAMNALPPTADFISNLTSIEEGNSVDFSDVSTGNPTSWLWSFQGGSPSSSMVQNPSVTYAVAGTYNVTLTATNDEGDDTITKIGFITVVATSNCTDLLSDDFEGGFGNWNDGGSDAVTSATNGTSNSASIKLRDNSGSDSSMYTDALNLSGVDEVTFNFSYYPVGMENNEDFMLEISTNGGSVFTTLQTWASGTDFNNNTNYTESIIVPGPFTSNTVFRLRCDASSNNDAVYIDDVLIQYCSGSSSKSTFGKMKLLSGSESKVLENKVNSLEIKLYPNPVREQLSISFRGISKSNGVWISIYNNFGQLIERRLANAEDGNVVQFHVEGLHAGIYFAIVTDAMDNIISNHRFIKK</sequence>
<dbReference type="InterPro" id="IPR022409">
    <property type="entry name" value="PKD/Chitinase_dom"/>
</dbReference>
<dbReference type="InterPro" id="IPR013320">
    <property type="entry name" value="ConA-like_dom_sf"/>
</dbReference>
<dbReference type="RefSeq" id="WP_345006716.1">
    <property type="nucleotide sequence ID" value="NZ_BAABCY010000070.1"/>
</dbReference>
<dbReference type="Gene3D" id="2.60.40.380">
    <property type="entry name" value="Purple acid phosphatase-like, N-terminal"/>
    <property type="match status" value="1"/>
</dbReference>
<protein>
    <recommendedName>
        <fullName evidence="3">PKD domain-containing protein</fullName>
    </recommendedName>
</protein>
<dbReference type="Gene3D" id="2.60.40.10">
    <property type="entry name" value="Immunoglobulins"/>
    <property type="match status" value="3"/>
</dbReference>
<name>A0ABP6Y1K0_9FLAO</name>
<dbReference type="InterPro" id="IPR029052">
    <property type="entry name" value="Metallo-depent_PP-like"/>
</dbReference>
<dbReference type="Gene3D" id="3.60.21.10">
    <property type="match status" value="1"/>
</dbReference>
<gene>
    <name evidence="4" type="ORF">GCM10022395_26000</name>
</gene>
<dbReference type="Pfam" id="PF18962">
    <property type="entry name" value="Por_Secre_tail"/>
    <property type="match status" value="1"/>
</dbReference>
<dbReference type="Pfam" id="PF16656">
    <property type="entry name" value="Pur_ac_phosph_N"/>
    <property type="match status" value="1"/>
</dbReference>
<proteinExistence type="predicted"/>
<dbReference type="InterPro" id="IPR004843">
    <property type="entry name" value="Calcineurin-like_PHP"/>
</dbReference>
<dbReference type="Gene3D" id="2.60.120.200">
    <property type="match status" value="1"/>
</dbReference>
<evidence type="ECO:0000259" key="3">
    <source>
        <dbReference type="PROSITE" id="PS50093"/>
    </source>
</evidence>